<dbReference type="MGI" id="MGI:1925567">
    <property type="gene designation" value="Ccdc88b"/>
</dbReference>
<evidence type="ECO:0000313" key="3">
    <source>
        <dbReference type="MGI" id="MGI:1925567"/>
    </source>
</evidence>
<reference evidence="2" key="1">
    <citation type="journal article" date="2004" name="Genome Res.">
        <title>The status, quality, and expansion of the NIH full-length cDNA project: the Mammalian Gene Collection (MGC).</title>
        <authorList>
            <consortium name="The MGC Project Team"/>
            <person name="Gerhard D.S."/>
            <person name="Wagner L."/>
            <person name="Feingold E.A."/>
            <person name="Shenmen C.M."/>
            <person name="Grouse L.H."/>
            <person name="Schuler G."/>
            <person name="Klein S.L."/>
            <person name="Old S."/>
            <person name="Rasooly R."/>
            <person name="Good P."/>
            <person name="Guyer M."/>
            <person name="Peck A.M."/>
            <person name="Derge J.G."/>
            <person name="Lipman D."/>
            <person name="Collins F.S."/>
            <person name="Jang W."/>
            <person name="Sherry S."/>
            <person name="Feolo M."/>
            <person name="Misquitta L."/>
            <person name="Lee E."/>
            <person name="Rotmistrovsky K."/>
            <person name="Greenhut S.F."/>
            <person name="Schaefer C.F."/>
            <person name="Buetow K."/>
            <person name="Bonner T.I."/>
            <person name="Haussler D."/>
            <person name="Kent J."/>
            <person name="Kiekhaus M."/>
            <person name="Furey T."/>
            <person name="Brent M."/>
            <person name="Prange C."/>
            <person name="Schreiber K."/>
            <person name="Shapiro N."/>
            <person name="Bhat N.K."/>
            <person name="Hopkins R.F."/>
            <person name="Hsie F."/>
            <person name="Driscoll T."/>
            <person name="Soares M.B."/>
            <person name="Casavant T.L."/>
            <person name="Scheetz T.E."/>
            <person name="Brown-stein M.J."/>
            <person name="Usdin T.B."/>
            <person name="Toshiyuki S."/>
            <person name="Carninci P."/>
            <person name="Piao Y."/>
            <person name="Dudekula D.B."/>
            <person name="Ko M.S."/>
            <person name="Kawakami K."/>
            <person name="Suzuki Y."/>
            <person name="Sugano S."/>
            <person name="Gruber C.E."/>
            <person name="Smith M.R."/>
            <person name="Simmons B."/>
            <person name="Moore T."/>
            <person name="Waterman R."/>
            <person name="Johnson S.L."/>
            <person name="Ruan Y."/>
            <person name="Wei C.L."/>
            <person name="Mathavan S."/>
            <person name="Gunaratne P.H."/>
            <person name="Wu J."/>
            <person name="Garcia A.M."/>
            <person name="Hulyk S.W."/>
            <person name="Fuh E."/>
            <person name="Yuan Y."/>
            <person name="Sneed A."/>
            <person name="Kowis C."/>
            <person name="Hodgson A."/>
            <person name="Muzny D.M."/>
            <person name="McPherson J."/>
            <person name="Gibbs R.A."/>
            <person name="Fahey J."/>
            <person name="Helton E."/>
            <person name="Ketteman M."/>
            <person name="Madan A."/>
            <person name="Rodrigues S."/>
            <person name="Sanchez A."/>
            <person name="Whiting M."/>
            <person name="Madari A."/>
            <person name="Young A.C."/>
            <person name="Wetherby K.D."/>
            <person name="Granite S.J."/>
            <person name="Kwong P.N."/>
            <person name="Brinkley C.P."/>
            <person name="Pearson R.L."/>
            <person name="Bouffard G.G."/>
            <person name="Blakesly R.W."/>
            <person name="Green E.D."/>
            <person name="Dickson M.C."/>
            <person name="Rodriguez A.C."/>
            <person name="Grimwood J."/>
            <person name="Schmutz J."/>
            <person name="Myers R.M."/>
            <person name="Butterfield Y.S."/>
            <person name="Griffith M."/>
            <person name="Griffith O.L."/>
            <person name="Krzywinski M.I."/>
            <person name="Liao N."/>
            <person name="Morin R."/>
            <person name="Morrin R."/>
            <person name="Palmquist D."/>
            <person name="Petrescu A.S."/>
            <person name="Skalska U."/>
            <person name="Smailus D.E."/>
            <person name="Stott J.M."/>
            <person name="Schnerch A."/>
            <person name="Schein J.E."/>
            <person name="Jones S.J."/>
            <person name="Holt R.A."/>
            <person name="Baross A."/>
            <person name="Marra M.A."/>
            <person name="Clifton S."/>
            <person name="Makowski K.A."/>
            <person name="Bosak S."/>
            <person name="Malek J."/>
        </authorList>
    </citation>
    <scope>NUCLEOTIDE SEQUENCE [LARGE SCALE MRNA]</scope>
    <source>
        <tissue evidence="2">Mammary gland</tissue>
    </source>
</reference>
<protein>
    <submittedName>
        <fullName evidence="2">Ccdc88b protein</fullName>
    </submittedName>
</protein>
<name>Q8CHV0_MOUSE</name>
<gene>
    <name evidence="2 3" type="primary">Ccdc88b</name>
    <name evidence="3" type="synonym">Ccdc88</name>
</gene>
<accession>Q8CHV0</accession>
<dbReference type="EMBL" id="BC038890">
    <property type="protein sequence ID" value="AAH38890.1"/>
    <property type="molecule type" value="mRNA"/>
</dbReference>
<proteinExistence type="evidence at transcript level"/>
<organism evidence="2">
    <name type="scientific">Mus musculus</name>
    <name type="common">Mouse</name>
    <dbReference type="NCBI Taxonomy" id="10090"/>
    <lineage>
        <taxon>Eukaryota</taxon>
        <taxon>Metazoa</taxon>
        <taxon>Chordata</taxon>
        <taxon>Craniata</taxon>
        <taxon>Vertebrata</taxon>
        <taxon>Euteleostomi</taxon>
        <taxon>Mammalia</taxon>
        <taxon>Eutheria</taxon>
        <taxon>Euarchontoglires</taxon>
        <taxon>Glires</taxon>
        <taxon>Rodentia</taxon>
        <taxon>Myomorpha</taxon>
        <taxon>Muroidea</taxon>
        <taxon>Muridae</taxon>
        <taxon>Murinae</taxon>
        <taxon>Mus</taxon>
        <taxon>Mus</taxon>
    </lineage>
</organism>
<feature type="region of interest" description="Disordered" evidence="1">
    <location>
        <begin position="19"/>
        <end position="50"/>
    </location>
</feature>
<sequence>MIGPNRELLARALALKYSPHQGDDPWETPQLKTAGKSGQENPLPALDGELRPIPWGQAWADI</sequence>
<evidence type="ECO:0000313" key="2">
    <source>
        <dbReference type="EMBL" id="AAH38890.1"/>
    </source>
</evidence>
<dbReference type="AlphaFoldDB" id="Q8CHV0"/>
<dbReference type="AGR" id="MGI:1925567"/>
<evidence type="ECO:0000256" key="1">
    <source>
        <dbReference type="SAM" id="MobiDB-lite"/>
    </source>
</evidence>